<dbReference type="Proteomes" id="UP001500507">
    <property type="component" value="Unassembled WGS sequence"/>
</dbReference>
<organism evidence="1 2">
    <name type="scientific">Gangjinia marincola</name>
    <dbReference type="NCBI Taxonomy" id="578463"/>
    <lineage>
        <taxon>Bacteria</taxon>
        <taxon>Pseudomonadati</taxon>
        <taxon>Bacteroidota</taxon>
        <taxon>Flavobacteriia</taxon>
        <taxon>Flavobacteriales</taxon>
        <taxon>Flavobacteriaceae</taxon>
        <taxon>Gangjinia</taxon>
    </lineage>
</organism>
<dbReference type="SUPFAM" id="SSF56935">
    <property type="entry name" value="Porins"/>
    <property type="match status" value="1"/>
</dbReference>
<keyword evidence="2" id="KW-1185">Reference proteome</keyword>
<proteinExistence type="predicted"/>
<sequence>MPIIFFSQQNTLTGSPYSLFGLGTESSSNVGRNSGMGDTGIAMKSDLLLNVLNPASFADIPKQRFLFDVGIYSELNEISTSRESEIRLTTNFSNINFGFALDENSGIGLSLIPKTSVGYSLIGIQTSIEGSNDQYTSNILGEGGINDLKLTYGRKFFDILNLGLYASYNFGKIEENENIIAGESFLNIERENFYSGFRFGGGLQFEPFKTLQLGFVIDSPSNLKGSRDQRVQKSLDFIPFEVEDENDLDTPDFKLPLELGTGITYQIKSNFFFNLDYKRKFWDDTKQSDNIGDYVDQDLMGIGISYTTDPTSLSYLKRIELRGGFSYNSGYLQVNSEQIDSFEGSIGVGLPFSRFNSVLNISYSRGLRGSTNGILIQENYNLLNFNLSFNDVWFVKRKFN</sequence>
<comment type="caution">
    <text evidence="1">The sequence shown here is derived from an EMBL/GenBank/DDBJ whole genome shotgun (WGS) entry which is preliminary data.</text>
</comment>
<dbReference type="Gene3D" id="2.40.160.60">
    <property type="entry name" value="Outer membrane protein transport protein (OMPP1/FadL/TodX)"/>
    <property type="match status" value="1"/>
</dbReference>
<accession>A0ABN1MIB8</accession>
<protein>
    <submittedName>
        <fullName evidence="1">Membrane protein</fullName>
    </submittedName>
</protein>
<name>A0ABN1MIB8_9FLAO</name>
<dbReference type="RefSeq" id="WP_343767125.1">
    <property type="nucleotide sequence ID" value="NZ_BAAAFG010000015.1"/>
</dbReference>
<dbReference type="EMBL" id="BAAAFG010000015">
    <property type="protein sequence ID" value="GAA0872920.1"/>
    <property type="molecule type" value="Genomic_DNA"/>
</dbReference>
<evidence type="ECO:0000313" key="2">
    <source>
        <dbReference type="Proteomes" id="UP001500507"/>
    </source>
</evidence>
<evidence type="ECO:0000313" key="1">
    <source>
        <dbReference type="EMBL" id="GAA0872920.1"/>
    </source>
</evidence>
<reference evidence="1 2" key="1">
    <citation type="journal article" date="2019" name="Int. J. Syst. Evol. Microbiol.">
        <title>The Global Catalogue of Microorganisms (GCM) 10K type strain sequencing project: providing services to taxonomists for standard genome sequencing and annotation.</title>
        <authorList>
            <consortium name="The Broad Institute Genomics Platform"/>
            <consortium name="The Broad Institute Genome Sequencing Center for Infectious Disease"/>
            <person name="Wu L."/>
            <person name="Ma J."/>
        </authorList>
    </citation>
    <scope>NUCLEOTIDE SEQUENCE [LARGE SCALE GENOMIC DNA]</scope>
    <source>
        <strain evidence="1 2">JCM 16082</strain>
    </source>
</reference>
<gene>
    <name evidence="1" type="ORF">GCM10009117_20670</name>
</gene>